<dbReference type="EMBL" id="JANAWD010000088">
    <property type="protein sequence ID" value="KAJ3487569.1"/>
    <property type="molecule type" value="Genomic_DNA"/>
</dbReference>
<dbReference type="Proteomes" id="UP001212997">
    <property type="component" value="Unassembled WGS sequence"/>
</dbReference>
<evidence type="ECO:0000313" key="2">
    <source>
        <dbReference type="EMBL" id="KAJ3487569.1"/>
    </source>
</evidence>
<evidence type="ECO:0000313" key="3">
    <source>
        <dbReference type="Proteomes" id="UP001212997"/>
    </source>
</evidence>
<protein>
    <submittedName>
        <fullName evidence="2">Uncharacterized protein</fullName>
    </submittedName>
</protein>
<gene>
    <name evidence="2" type="ORF">NLI96_g3464</name>
</gene>
<keyword evidence="3" id="KW-1185">Reference proteome</keyword>
<feature type="region of interest" description="Disordered" evidence="1">
    <location>
        <begin position="226"/>
        <end position="258"/>
    </location>
</feature>
<sequence length="258" mass="29353">MSPTRLPAAAFPLALWLASPNLHPNSRQHVDGVPTLSRGVAEFLASLHHVLQSSVVATKEKWMWEFNVGEVSNDKQWTLLARQAPTITRGFTFRRNSDPDSRYMACTRQSLDFVHLVSIRLAALYAVDNANTGWDDFLLVIDTLRSQGALCMNLETLGLHFSSKWYSQDPLEQLSDEEKRKKCLSRVLSSTEPLRTHEHQYELSITLDGIPVDHLLYLLAKEEERESEELHSSKEEEGVEDEGAEVDEDDREKESAYN</sequence>
<dbReference type="AlphaFoldDB" id="A0AAD5V705"/>
<evidence type="ECO:0000256" key="1">
    <source>
        <dbReference type="SAM" id="MobiDB-lite"/>
    </source>
</evidence>
<organism evidence="2 3">
    <name type="scientific">Meripilus lineatus</name>
    <dbReference type="NCBI Taxonomy" id="2056292"/>
    <lineage>
        <taxon>Eukaryota</taxon>
        <taxon>Fungi</taxon>
        <taxon>Dikarya</taxon>
        <taxon>Basidiomycota</taxon>
        <taxon>Agaricomycotina</taxon>
        <taxon>Agaricomycetes</taxon>
        <taxon>Polyporales</taxon>
        <taxon>Meripilaceae</taxon>
        <taxon>Meripilus</taxon>
    </lineage>
</organism>
<name>A0AAD5V705_9APHY</name>
<feature type="compositionally biased region" description="Basic and acidic residues" evidence="1">
    <location>
        <begin position="226"/>
        <end position="236"/>
    </location>
</feature>
<accession>A0AAD5V705</accession>
<feature type="compositionally biased region" description="Acidic residues" evidence="1">
    <location>
        <begin position="237"/>
        <end position="251"/>
    </location>
</feature>
<comment type="caution">
    <text evidence="2">The sequence shown here is derived from an EMBL/GenBank/DDBJ whole genome shotgun (WGS) entry which is preliminary data.</text>
</comment>
<proteinExistence type="predicted"/>
<reference evidence="2" key="1">
    <citation type="submission" date="2022-07" db="EMBL/GenBank/DDBJ databases">
        <title>Genome Sequence of Physisporinus lineatus.</title>
        <authorList>
            <person name="Buettner E."/>
        </authorList>
    </citation>
    <scope>NUCLEOTIDE SEQUENCE</scope>
    <source>
        <strain evidence="2">VT162</strain>
    </source>
</reference>